<gene>
    <name evidence="1" type="ORF">ACFOVU_19715</name>
</gene>
<name>A0ABV8FQK9_9ACTN</name>
<dbReference type="RefSeq" id="WP_378535746.1">
    <property type="nucleotide sequence ID" value="NZ_JBHSBH010000012.1"/>
</dbReference>
<dbReference type="Proteomes" id="UP001595847">
    <property type="component" value="Unassembled WGS sequence"/>
</dbReference>
<evidence type="ECO:0000313" key="1">
    <source>
        <dbReference type="EMBL" id="MFC3998162.1"/>
    </source>
</evidence>
<organism evidence="1 2">
    <name type="scientific">Nocardiopsis sediminis</name>
    <dbReference type="NCBI Taxonomy" id="1778267"/>
    <lineage>
        <taxon>Bacteria</taxon>
        <taxon>Bacillati</taxon>
        <taxon>Actinomycetota</taxon>
        <taxon>Actinomycetes</taxon>
        <taxon>Streptosporangiales</taxon>
        <taxon>Nocardiopsidaceae</taxon>
        <taxon>Nocardiopsis</taxon>
    </lineage>
</organism>
<sequence length="176" mass="19438">MGYETEFTGRVAVHPPLNIHEIAYLRRFAGTRRMHRTRGPYYVDGGGHAGMALEPDVLDHNRPPDGQPALWCKWEPTGDGGAITWNEAEKFYGAVAWMAYLIDTFLKPGAAVEHELAAPVPGRDYPGAFRHFTFDHILDGAIDAVGEEPEDVWRLTVTANTVGTEALPDPRLDGGR</sequence>
<accession>A0ABV8FQK9</accession>
<proteinExistence type="predicted"/>
<dbReference type="EMBL" id="JBHSBH010000012">
    <property type="protein sequence ID" value="MFC3998162.1"/>
    <property type="molecule type" value="Genomic_DNA"/>
</dbReference>
<protein>
    <submittedName>
        <fullName evidence="1">Uncharacterized protein</fullName>
    </submittedName>
</protein>
<comment type="caution">
    <text evidence="1">The sequence shown here is derived from an EMBL/GenBank/DDBJ whole genome shotgun (WGS) entry which is preliminary data.</text>
</comment>
<reference evidence="2" key="1">
    <citation type="journal article" date="2019" name="Int. J. Syst. Evol. Microbiol.">
        <title>The Global Catalogue of Microorganisms (GCM) 10K type strain sequencing project: providing services to taxonomists for standard genome sequencing and annotation.</title>
        <authorList>
            <consortium name="The Broad Institute Genomics Platform"/>
            <consortium name="The Broad Institute Genome Sequencing Center for Infectious Disease"/>
            <person name="Wu L."/>
            <person name="Ma J."/>
        </authorList>
    </citation>
    <scope>NUCLEOTIDE SEQUENCE [LARGE SCALE GENOMIC DNA]</scope>
    <source>
        <strain evidence="2">TBRC 1826</strain>
    </source>
</reference>
<evidence type="ECO:0000313" key="2">
    <source>
        <dbReference type="Proteomes" id="UP001595847"/>
    </source>
</evidence>
<keyword evidence="2" id="KW-1185">Reference proteome</keyword>